<sequence length="250" mass="27374">PKVPPPREEVILEVEDLLVPRHGFPVQGVSFSLRAGEVLGIAGVAGSGQAELVQALAGLRPFRGRIRFREGPWPRDPARLFALGVAHIPEERSMGVVEGMSVAENLALRTYRRFAPGGILNHRAMEKEAEALIGRYGIRTPSPRTPVRFLSGGNVQKVILARELQVSPRLLLAMHPTYGVDVGASEEVHGRILDLVQTGSAVLLVSEDLDEILSLSHRVAALYHGRFVGPIPREEADRERLGRMMTEGRV</sequence>
<dbReference type="GO" id="GO:0016887">
    <property type="term" value="F:ATP hydrolysis activity"/>
    <property type="evidence" value="ECO:0007669"/>
    <property type="project" value="InterPro"/>
</dbReference>
<evidence type="ECO:0000256" key="2">
    <source>
        <dbReference type="ARBA" id="ARBA00022840"/>
    </source>
</evidence>
<dbReference type="PANTHER" id="PTHR43790">
    <property type="entry name" value="CARBOHYDRATE TRANSPORT ATP-BINDING PROTEIN MG119-RELATED"/>
    <property type="match status" value="1"/>
</dbReference>
<gene>
    <name evidence="4" type="ORF">CSW33_05620</name>
</gene>
<proteinExistence type="predicted"/>
<dbReference type="RefSeq" id="WP_126211493.1">
    <property type="nucleotide sequence ID" value="NZ_PEMD01000145.1"/>
</dbReference>
<reference evidence="4 5" key="1">
    <citation type="journal article" date="2019" name="Extremophiles">
        <title>Biogeography of thermophiles and predominance of Thermus scotoductus in domestic water heaters.</title>
        <authorList>
            <person name="Wilpiszeski R.L."/>
            <person name="Zhang Z."/>
            <person name="House C.H."/>
        </authorList>
    </citation>
    <scope>NUCLEOTIDE SEQUENCE [LARGE SCALE GENOMIC DNA]</scope>
    <source>
        <strain evidence="4 5">20_S20</strain>
    </source>
</reference>
<keyword evidence="1" id="KW-0547">Nucleotide-binding</keyword>
<dbReference type="InterPro" id="IPR027417">
    <property type="entry name" value="P-loop_NTPase"/>
</dbReference>
<dbReference type="PANTHER" id="PTHR43790:SF4">
    <property type="entry name" value="GUANOSINE IMPORT ATP-BINDING PROTEIN NUPO"/>
    <property type="match status" value="1"/>
</dbReference>
<keyword evidence="2 4" id="KW-0067">ATP-binding</keyword>
<dbReference type="GO" id="GO:0005524">
    <property type="term" value="F:ATP binding"/>
    <property type="evidence" value="ECO:0007669"/>
    <property type="project" value="UniProtKB-KW"/>
</dbReference>
<dbReference type="EMBL" id="PEMD01000145">
    <property type="protein sequence ID" value="RTH32789.1"/>
    <property type="molecule type" value="Genomic_DNA"/>
</dbReference>
<protein>
    <submittedName>
        <fullName evidence="4">Heme ABC transporter ATP-binding protein</fullName>
    </submittedName>
</protein>
<evidence type="ECO:0000256" key="1">
    <source>
        <dbReference type="ARBA" id="ARBA00022741"/>
    </source>
</evidence>
<dbReference type="Pfam" id="PF00005">
    <property type="entry name" value="ABC_tran"/>
    <property type="match status" value="1"/>
</dbReference>
<dbReference type="Proteomes" id="UP000286928">
    <property type="component" value="Unassembled WGS sequence"/>
</dbReference>
<comment type="caution">
    <text evidence="4">The sequence shown here is derived from an EMBL/GenBank/DDBJ whole genome shotgun (WGS) entry which is preliminary data.</text>
</comment>
<dbReference type="AlphaFoldDB" id="A0A430SA96"/>
<dbReference type="InterPro" id="IPR050107">
    <property type="entry name" value="ABC_carbohydrate_import_ATPase"/>
</dbReference>
<organism evidence="4 5">
    <name type="scientific">Thermus scotoductus</name>
    <dbReference type="NCBI Taxonomy" id="37636"/>
    <lineage>
        <taxon>Bacteria</taxon>
        <taxon>Thermotogati</taxon>
        <taxon>Deinococcota</taxon>
        <taxon>Deinococci</taxon>
        <taxon>Thermales</taxon>
        <taxon>Thermaceae</taxon>
        <taxon>Thermus</taxon>
    </lineage>
</organism>
<evidence type="ECO:0000313" key="5">
    <source>
        <dbReference type="Proteomes" id="UP000286928"/>
    </source>
</evidence>
<dbReference type="Gene3D" id="3.40.50.300">
    <property type="entry name" value="P-loop containing nucleotide triphosphate hydrolases"/>
    <property type="match status" value="1"/>
</dbReference>
<evidence type="ECO:0000259" key="3">
    <source>
        <dbReference type="PROSITE" id="PS50893"/>
    </source>
</evidence>
<feature type="non-terminal residue" evidence="4">
    <location>
        <position position="1"/>
    </location>
</feature>
<name>A0A430SA96_THESC</name>
<feature type="domain" description="ABC transporter" evidence="3">
    <location>
        <begin position="6"/>
        <end position="249"/>
    </location>
</feature>
<dbReference type="PROSITE" id="PS50893">
    <property type="entry name" value="ABC_TRANSPORTER_2"/>
    <property type="match status" value="1"/>
</dbReference>
<dbReference type="InterPro" id="IPR003439">
    <property type="entry name" value="ABC_transporter-like_ATP-bd"/>
</dbReference>
<accession>A0A430SA96</accession>
<evidence type="ECO:0000313" key="4">
    <source>
        <dbReference type="EMBL" id="RTH32789.1"/>
    </source>
</evidence>
<dbReference type="CDD" id="cd03215">
    <property type="entry name" value="ABC_Carb_Monos_II"/>
    <property type="match status" value="1"/>
</dbReference>
<dbReference type="SUPFAM" id="SSF52540">
    <property type="entry name" value="P-loop containing nucleoside triphosphate hydrolases"/>
    <property type="match status" value="1"/>
</dbReference>